<proteinExistence type="predicted"/>
<sequence>MELRENPTDGKLWGNSACTKAIDAASLTFKPPPSNTKGSDVQQTYSLELKENLPTYPFTVYFSCVKKPTDHGSGRVTASGPANSCLIQVSVLPTEPVPAPETNVCREGQISVAVTSDTKTVTFGCDKDAILKPALLDHVLIEKAPQSEGDQRTATEKEVVLQDLVPNSSLVATDQAATAAYTLSCPDLPASAQNFFYKCASSTTGGISKGGQKECKVLVTVEQNPDPSATTTPPPSSGVQRGVMSSACMIVSISFAALVAGKWF</sequence>
<reference evidence="2" key="2">
    <citation type="submission" date="2011-03" db="EMBL/GenBank/DDBJ databases">
        <title>Comparative genomics and transcriptomics of Neospora caninum and Toxoplasma gondii.</title>
        <authorList>
            <person name="Reid A.J."/>
            <person name="Sohal A."/>
            <person name="Harris D."/>
            <person name="Quail M."/>
            <person name="Sanders M."/>
            <person name="Berriman M."/>
            <person name="Wastling J.M."/>
            <person name="Pain A."/>
        </authorList>
    </citation>
    <scope>NUCLEOTIDE SEQUENCE</scope>
    <source>
        <strain evidence="2">Liverpool</strain>
    </source>
</reference>
<dbReference type="InterPro" id="IPR036755">
    <property type="entry name" value="SRS_dom_sf"/>
</dbReference>
<dbReference type="Proteomes" id="UP000007494">
    <property type="component" value="Chromosome X"/>
</dbReference>
<dbReference type="AlphaFoldDB" id="F0VLC6"/>
<evidence type="ECO:0000259" key="1">
    <source>
        <dbReference type="Pfam" id="PF04092"/>
    </source>
</evidence>
<dbReference type="VEuPathDB" id="ToxoDB:NCLIV_053030"/>
<dbReference type="OMA" id="FYKCASS"/>
<reference evidence="3" key="4">
    <citation type="journal article" date="2015" name="PLoS ONE">
        <title>Comprehensive Evaluation of Toxoplasma gondii VEG and Neospora caninum LIV Genomes with Tachyzoite Stage Transcriptome and Proteome Defines Novel Transcript Features.</title>
        <authorList>
            <person name="Ramaprasad A."/>
            <person name="Mourier T."/>
            <person name="Naeem R."/>
            <person name="Malas T.B."/>
            <person name="Moussa E."/>
            <person name="Panigrahi A."/>
            <person name="Vermont S.J."/>
            <person name="Otto T.D."/>
            <person name="Wastling J."/>
            <person name="Pain A."/>
        </authorList>
    </citation>
    <scope>NUCLEOTIDE SEQUENCE</scope>
    <source>
        <strain evidence="3">Liverpool</strain>
    </source>
</reference>
<dbReference type="EMBL" id="FR823391">
    <property type="protein sequence ID" value="CBZ54878.1"/>
    <property type="molecule type" value="Genomic_DNA"/>
</dbReference>
<feature type="domain" description="SRS" evidence="1">
    <location>
        <begin position="108"/>
        <end position="221"/>
    </location>
</feature>
<evidence type="ECO:0000313" key="2">
    <source>
        <dbReference type="EMBL" id="CBZ54878.1"/>
    </source>
</evidence>
<evidence type="ECO:0000313" key="4">
    <source>
        <dbReference type="Proteomes" id="UP000007494"/>
    </source>
</evidence>
<evidence type="ECO:0000313" key="3">
    <source>
        <dbReference type="EMBL" id="CEL69600.1"/>
    </source>
</evidence>
<dbReference type="eggNOG" id="ENOG502TMC4">
    <property type="taxonomic scope" value="Eukaryota"/>
</dbReference>
<dbReference type="GeneID" id="13446582"/>
<reference evidence="2" key="1">
    <citation type="submission" date="2011-02" db="EMBL/GenBank/DDBJ databases">
        <authorList>
            <person name="Aslett M."/>
        </authorList>
    </citation>
    <scope>NUCLEOTIDE SEQUENCE</scope>
    <source>
        <strain evidence="2">Liverpool</strain>
    </source>
</reference>
<keyword evidence="4" id="KW-1185">Reference proteome</keyword>
<feature type="domain" description="SRS" evidence="1">
    <location>
        <begin position="14"/>
        <end position="91"/>
    </location>
</feature>
<reference evidence="4" key="3">
    <citation type="journal article" date="2012" name="PLoS Pathog.">
        <title>Comparative genomics of the apicomplexan parasites Toxoplasma gondii and Neospora caninum: Coccidia differing in host range and transmission strategy.</title>
        <authorList>
            <person name="Reid A.J."/>
            <person name="Vermont S.J."/>
            <person name="Cotton J.A."/>
            <person name="Harris D."/>
            <person name="Hill-Cawthorne G.A."/>
            <person name="Konen-Waisman S."/>
            <person name="Latham S.M."/>
            <person name="Mourier T."/>
            <person name="Norton R."/>
            <person name="Quail M.A."/>
            <person name="Sanders M."/>
            <person name="Shanmugam D."/>
            <person name="Sohal A."/>
            <person name="Wasmuth J.D."/>
            <person name="Brunk B."/>
            <person name="Grigg M.E."/>
            <person name="Howard J.C."/>
            <person name="Parkinson J."/>
            <person name="Roos D.S."/>
            <person name="Trees A.J."/>
            <person name="Berriman M."/>
            <person name="Pain A."/>
            <person name="Wastling J.M."/>
        </authorList>
    </citation>
    <scope>NUCLEOTIDE SEQUENCE [LARGE SCALE GENOMIC DNA]</scope>
    <source>
        <strain evidence="4">Liverpool</strain>
    </source>
</reference>
<dbReference type="GO" id="GO:0016020">
    <property type="term" value="C:membrane"/>
    <property type="evidence" value="ECO:0007669"/>
    <property type="project" value="InterPro"/>
</dbReference>
<dbReference type="OrthoDB" id="10452673at2759"/>
<dbReference type="RefSeq" id="XP_003884906.1">
    <property type="nucleotide sequence ID" value="XM_003884857.1"/>
</dbReference>
<accession>F0VLC6</accession>
<dbReference type="EMBL" id="LN714485">
    <property type="protein sequence ID" value="CEL69600.1"/>
    <property type="molecule type" value="Genomic_DNA"/>
</dbReference>
<organism evidence="2 4">
    <name type="scientific">Neospora caninum (strain Liverpool)</name>
    <dbReference type="NCBI Taxonomy" id="572307"/>
    <lineage>
        <taxon>Eukaryota</taxon>
        <taxon>Sar</taxon>
        <taxon>Alveolata</taxon>
        <taxon>Apicomplexa</taxon>
        <taxon>Conoidasida</taxon>
        <taxon>Coccidia</taxon>
        <taxon>Eucoccidiorida</taxon>
        <taxon>Eimeriorina</taxon>
        <taxon>Sarcocystidae</taxon>
        <taxon>Neospora</taxon>
    </lineage>
</organism>
<name>F0VLC6_NEOCL</name>
<dbReference type="InterPro" id="IPR007226">
    <property type="entry name" value="SRS_dom"/>
</dbReference>
<gene>
    <name evidence="3" type="ORF">BN1204_053030</name>
    <name evidence="2" type="ORF">NCLIV_053030</name>
</gene>
<dbReference type="Pfam" id="PF04092">
    <property type="entry name" value="SAG"/>
    <property type="match status" value="2"/>
</dbReference>
<dbReference type="SUPFAM" id="SSF74877">
    <property type="entry name" value="Major surface antigen p30, SAG1"/>
    <property type="match status" value="1"/>
</dbReference>
<dbReference type="Gene3D" id="2.60.40.1320">
    <property type="entry name" value="SRS domain"/>
    <property type="match status" value="2"/>
</dbReference>
<dbReference type="InParanoid" id="F0VLC6"/>
<protein>
    <submittedName>
        <fullName evidence="2">SRS domain-containing protein</fullName>
    </submittedName>
</protein>